<dbReference type="PANTHER" id="PTHR48081">
    <property type="entry name" value="AB HYDROLASE SUPERFAMILY PROTEIN C4A8.06C"/>
    <property type="match status" value="1"/>
</dbReference>
<proteinExistence type="inferred from homology"/>
<dbReference type="InterPro" id="IPR050300">
    <property type="entry name" value="GDXG_lipolytic_enzyme"/>
</dbReference>
<keyword evidence="2 5" id="KW-0378">Hydrolase</keyword>
<feature type="domain" description="Carboxylesterase type B" evidence="4">
    <location>
        <begin position="92"/>
        <end position="220"/>
    </location>
</feature>
<dbReference type="InterPro" id="IPR029058">
    <property type="entry name" value="AB_hydrolase_fold"/>
</dbReference>
<dbReference type="PROSITE" id="PS01173">
    <property type="entry name" value="LIPASE_GDXG_HIS"/>
    <property type="match status" value="1"/>
</dbReference>
<accession>A0A545T6S9</accession>
<reference evidence="5 6" key="1">
    <citation type="submission" date="2019-06" db="EMBL/GenBank/DDBJ databases">
        <title>Draft genome of Aliikangiella marina GYP-15.</title>
        <authorList>
            <person name="Wang G."/>
        </authorList>
    </citation>
    <scope>NUCLEOTIDE SEQUENCE [LARGE SCALE GENOMIC DNA]</scope>
    <source>
        <strain evidence="5 6">GYP-15</strain>
    </source>
</reference>
<dbReference type="RefSeq" id="WP_142943076.1">
    <property type="nucleotide sequence ID" value="NZ_VIKR01000004.1"/>
</dbReference>
<protein>
    <submittedName>
        <fullName evidence="5">Alpha/beta hydrolase</fullName>
    </submittedName>
</protein>
<feature type="signal peptide" evidence="3">
    <location>
        <begin position="1"/>
        <end position="24"/>
    </location>
</feature>
<name>A0A545T6S9_9GAMM</name>
<evidence type="ECO:0000313" key="6">
    <source>
        <dbReference type="Proteomes" id="UP000317839"/>
    </source>
</evidence>
<dbReference type="OrthoDB" id="9771666at2"/>
<keyword evidence="3" id="KW-0732">Signal</keyword>
<evidence type="ECO:0000256" key="3">
    <source>
        <dbReference type="SAM" id="SignalP"/>
    </source>
</evidence>
<dbReference type="InterPro" id="IPR002168">
    <property type="entry name" value="Lipase_GDXG_HIS_AS"/>
</dbReference>
<comment type="caution">
    <text evidence="5">The sequence shown here is derived from an EMBL/GenBank/DDBJ whole genome shotgun (WGS) entry which is preliminary data.</text>
</comment>
<evidence type="ECO:0000313" key="5">
    <source>
        <dbReference type="EMBL" id="TQV72937.1"/>
    </source>
</evidence>
<dbReference type="EMBL" id="VIKR01000004">
    <property type="protein sequence ID" value="TQV72937.1"/>
    <property type="molecule type" value="Genomic_DNA"/>
</dbReference>
<evidence type="ECO:0000259" key="4">
    <source>
        <dbReference type="Pfam" id="PF00135"/>
    </source>
</evidence>
<dbReference type="AlphaFoldDB" id="A0A545T6S9"/>
<dbReference type="SUPFAM" id="SSF53474">
    <property type="entry name" value="alpha/beta-Hydrolases"/>
    <property type="match status" value="1"/>
</dbReference>
<comment type="similarity">
    <text evidence="1">Belongs to the 'GDXG' lipolytic enzyme family.</text>
</comment>
<gene>
    <name evidence="5" type="ORF">FLL45_15845</name>
</gene>
<keyword evidence="6" id="KW-1185">Reference proteome</keyword>
<dbReference type="PROSITE" id="PS51257">
    <property type="entry name" value="PROKAR_LIPOPROTEIN"/>
    <property type="match status" value="1"/>
</dbReference>
<evidence type="ECO:0000256" key="2">
    <source>
        <dbReference type="ARBA" id="ARBA00022801"/>
    </source>
</evidence>
<dbReference type="Proteomes" id="UP000317839">
    <property type="component" value="Unassembled WGS sequence"/>
</dbReference>
<dbReference type="Gene3D" id="3.40.50.1820">
    <property type="entry name" value="alpha/beta hydrolase"/>
    <property type="match status" value="1"/>
</dbReference>
<organism evidence="5 6">
    <name type="scientific">Aliikangiella marina</name>
    <dbReference type="NCBI Taxonomy" id="1712262"/>
    <lineage>
        <taxon>Bacteria</taxon>
        <taxon>Pseudomonadati</taxon>
        <taxon>Pseudomonadota</taxon>
        <taxon>Gammaproteobacteria</taxon>
        <taxon>Oceanospirillales</taxon>
        <taxon>Pleioneaceae</taxon>
        <taxon>Aliikangiella</taxon>
    </lineage>
</organism>
<evidence type="ECO:0000256" key="1">
    <source>
        <dbReference type="ARBA" id="ARBA00010515"/>
    </source>
</evidence>
<dbReference type="InterPro" id="IPR002018">
    <property type="entry name" value="CarbesteraseB"/>
</dbReference>
<dbReference type="Pfam" id="PF00135">
    <property type="entry name" value="COesterase"/>
    <property type="match status" value="1"/>
</dbReference>
<sequence length="356" mass="38632">MKNRYKPMHRHLLAILMLPLFVLVGGCGSSSEAPVIDASFDEDNAQPTNEVNVGSGITEQANYTYEVIRDITYAKGSSHSSWNSDETQVIELKLDIYQTSNQSSQKPVVVFIHGGGFQSGDKATSHAAALVGYFAERGFIGISINYRLEGDYGTLPTELVNAIDRLPDLDEASRNQIKAIYPATRDAKAAIRWIYAHAETFGIDTNFITAIGGSAGSFISMGLGVSEPEDYTNEISGSFDTTLSSTHLDYPSKIHTIIDHWGGTGVLSLLEIAYGLGRWDSSDAPVSIVHGTEDTVVPFSEAEAIKAYYETNGVPFQFYPLEGIGHSAWSATVEGKGLPELAFDFIVQIQNITVAD</sequence>
<feature type="chain" id="PRO_5021901717" evidence="3">
    <location>
        <begin position="25"/>
        <end position="356"/>
    </location>
</feature>
<dbReference type="GO" id="GO:0016787">
    <property type="term" value="F:hydrolase activity"/>
    <property type="evidence" value="ECO:0007669"/>
    <property type="project" value="UniProtKB-KW"/>
</dbReference>